<evidence type="ECO:0000313" key="3">
    <source>
        <dbReference type="Proteomes" id="UP001355207"/>
    </source>
</evidence>
<reference evidence="2 3" key="1">
    <citation type="submission" date="2024-01" db="EMBL/GenBank/DDBJ databases">
        <title>Comparative genomics of Cryptococcus and Kwoniella reveals pathogenesis evolution and contrasting modes of karyotype evolution via chromosome fusion or intercentromeric recombination.</title>
        <authorList>
            <person name="Coelho M.A."/>
            <person name="David-Palma M."/>
            <person name="Shea T."/>
            <person name="Bowers K."/>
            <person name="McGinley-Smith S."/>
            <person name="Mohammad A.W."/>
            <person name="Gnirke A."/>
            <person name="Yurkov A.M."/>
            <person name="Nowrousian M."/>
            <person name="Sun S."/>
            <person name="Cuomo C.A."/>
            <person name="Heitman J."/>
        </authorList>
    </citation>
    <scope>NUCLEOTIDE SEQUENCE [LARGE SCALE GENOMIC DNA]</scope>
    <source>
        <strain evidence="2 3">CBS 6074</strain>
    </source>
</reference>
<dbReference type="AlphaFoldDB" id="A0AAX4K4H4"/>
<dbReference type="EMBL" id="CP144107">
    <property type="protein sequence ID" value="WWC92515.1"/>
    <property type="molecule type" value="Genomic_DNA"/>
</dbReference>
<feature type="region of interest" description="Disordered" evidence="1">
    <location>
        <begin position="1"/>
        <end position="35"/>
    </location>
</feature>
<evidence type="ECO:0000313" key="2">
    <source>
        <dbReference type="EMBL" id="WWC92515.1"/>
    </source>
</evidence>
<dbReference type="RefSeq" id="XP_066079277.1">
    <property type="nucleotide sequence ID" value="XM_066223180.1"/>
</dbReference>
<feature type="compositionally biased region" description="Polar residues" evidence="1">
    <location>
        <begin position="1"/>
        <end position="28"/>
    </location>
</feature>
<protein>
    <submittedName>
        <fullName evidence="2">Uncharacterized protein</fullName>
    </submittedName>
</protein>
<name>A0AAX4K4H4_9TREE</name>
<gene>
    <name evidence="2" type="ORF">L201_007474</name>
</gene>
<organism evidence="2 3">
    <name type="scientific">Kwoniella dendrophila CBS 6074</name>
    <dbReference type="NCBI Taxonomy" id="1295534"/>
    <lineage>
        <taxon>Eukaryota</taxon>
        <taxon>Fungi</taxon>
        <taxon>Dikarya</taxon>
        <taxon>Basidiomycota</taxon>
        <taxon>Agaricomycotina</taxon>
        <taxon>Tremellomycetes</taxon>
        <taxon>Tremellales</taxon>
        <taxon>Cryptococcaceae</taxon>
        <taxon>Kwoniella</taxon>
    </lineage>
</organism>
<proteinExistence type="predicted"/>
<accession>A0AAX4K4H4</accession>
<dbReference type="GeneID" id="91098142"/>
<evidence type="ECO:0000256" key="1">
    <source>
        <dbReference type="SAM" id="MobiDB-lite"/>
    </source>
</evidence>
<sequence>MSTTSSSQRGASINIPSDFDSQASTDNLPGSRPVTGINMYFTPQYSPEDIYRSSNLPSSDSLNGDDFIFFEEIENQYMGIQNILDSVKRDYSFLSDSLNEIQIEHEKSWCHYISHITTESIIKKFSQDAKDRRIQLKEICSFIPNSEPSPSQSCKCKCKFSDITNSKFESESESESESERSNNLDKSYFFSKDLSSTIDKSNLSKMSRDESEWFHEPNQYWKGLEIRLNRMFSD</sequence>
<dbReference type="Proteomes" id="UP001355207">
    <property type="component" value="Chromosome 10"/>
</dbReference>
<keyword evidence="3" id="KW-1185">Reference proteome</keyword>